<name>U9TGI2_RHIID</name>
<reference evidence="1" key="1">
    <citation type="submission" date="2013-07" db="EMBL/GenBank/DDBJ databases">
        <title>The genome of an arbuscular mycorrhizal fungus provides insights into the evolution of the oldest plant symbiosis.</title>
        <authorList>
            <consortium name="DOE Joint Genome Institute"/>
            <person name="Tisserant E."/>
            <person name="Malbreil M."/>
            <person name="Kuo A."/>
            <person name="Kohler A."/>
            <person name="Symeonidi A."/>
            <person name="Balestrini R."/>
            <person name="Charron P."/>
            <person name="Duensing N."/>
            <person name="Frei-dit-Frey N."/>
            <person name="Gianinazzi-Pearson V."/>
            <person name="Gilbert B."/>
            <person name="Handa Y."/>
            <person name="Hijri M."/>
            <person name="Kaul R."/>
            <person name="Kawaguchi M."/>
            <person name="Krajinski F."/>
            <person name="Lammers P."/>
            <person name="Lapierre D."/>
            <person name="Masclaux F.G."/>
            <person name="Murat C."/>
            <person name="Morin E."/>
            <person name="Ndikumana S."/>
            <person name="Pagni M."/>
            <person name="Petitpierre D."/>
            <person name="Requena N."/>
            <person name="Rosikiewicz P."/>
            <person name="Riley R."/>
            <person name="Saito K."/>
            <person name="San Clemente H."/>
            <person name="Shapiro H."/>
            <person name="van Tuinen D."/>
            <person name="Becard G."/>
            <person name="Bonfante P."/>
            <person name="Paszkowski U."/>
            <person name="Shachar-Hill Y."/>
            <person name="Young J.P."/>
            <person name="Sanders I.R."/>
            <person name="Henrissat B."/>
            <person name="Rensing S.A."/>
            <person name="Grigoriev I.V."/>
            <person name="Corradi N."/>
            <person name="Roux C."/>
            <person name="Martin F."/>
        </authorList>
    </citation>
    <scope>NUCLEOTIDE SEQUENCE</scope>
    <source>
        <strain evidence="1">DAOM 197198</strain>
    </source>
</reference>
<protein>
    <submittedName>
        <fullName evidence="1">Uncharacterized protein</fullName>
    </submittedName>
</protein>
<evidence type="ECO:0000313" key="1">
    <source>
        <dbReference type="EMBL" id="ESA06497.1"/>
    </source>
</evidence>
<accession>U9TGI2</accession>
<gene>
    <name evidence="1" type="ORF">GLOINDRAFT_34103</name>
</gene>
<dbReference type="AlphaFoldDB" id="U9TGI2"/>
<proteinExistence type="predicted"/>
<dbReference type="HOGENOM" id="CLU_3088441_0_0_1"/>
<sequence length="52" mass="6390">MFRWKYRKERLAKYEYVTHITCGKPATDSMDSMDEDYFLQIDDESDEYKILN</sequence>
<organism evidence="1">
    <name type="scientific">Rhizophagus irregularis (strain DAOM 181602 / DAOM 197198 / MUCL 43194)</name>
    <name type="common">Arbuscular mycorrhizal fungus</name>
    <name type="synonym">Glomus intraradices</name>
    <dbReference type="NCBI Taxonomy" id="747089"/>
    <lineage>
        <taxon>Eukaryota</taxon>
        <taxon>Fungi</taxon>
        <taxon>Fungi incertae sedis</taxon>
        <taxon>Mucoromycota</taxon>
        <taxon>Glomeromycotina</taxon>
        <taxon>Glomeromycetes</taxon>
        <taxon>Glomerales</taxon>
        <taxon>Glomeraceae</taxon>
        <taxon>Rhizophagus</taxon>
    </lineage>
</organism>
<dbReference type="EMBL" id="KI291546">
    <property type="protein sequence ID" value="ESA06497.1"/>
    <property type="molecule type" value="Genomic_DNA"/>
</dbReference>